<dbReference type="Proteomes" id="UP000469452">
    <property type="component" value="Unassembled WGS sequence"/>
</dbReference>
<evidence type="ECO:0000313" key="10">
    <source>
        <dbReference type="Proteomes" id="UP000469452"/>
    </source>
</evidence>
<dbReference type="InterPro" id="IPR018108">
    <property type="entry name" value="MCP_transmembrane"/>
</dbReference>
<dbReference type="EMBL" id="VJMI01016443">
    <property type="protein sequence ID" value="KAF0719119.1"/>
    <property type="molecule type" value="Genomic_DNA"/>
</dbReference>
<dbReference type="InterPro" id="IPR023395">
    <property type="entry name" value="MCP_dom_sf"/>
</dbReference>
<evidence type="ECO:0008006" key="11">
    <source>
        <dbReference type="Google" id="ProtNLM"/>
    </source>
</evidence>
<evidence type="ECO:0000256" key="4">
    <source>
        <dbReference type="ARBA" id="ARBA00022737"/>
    </source>
</evidence>
<evidence type="ECO:0000256" key="8">
    <source>
        <dbReference type="SAM" id="Phobius"/>
    </source>
</evidence>
<dbReference type="GO" id="GO:0005739">
    <property type="term" value="C:mitochondrion"/>
    <property type="evidence" value="ECO:0007669"/>
    <property type="project" value="InterPro"/>
</dbReference>
<comment type="subcellular location">
    <subcellularLocation>
        <location evidence="1">Membrane</location>
        <topology evidence="1">Multi-pass membrane protein</topology>
    </subcellularLocation>
</comment>
<dbReference type="InterPro" id="IPR042164">
    <property type="entry name" value="SLC25A44"/>
</dbReference>
<feature type="repeat" description="Solcar" evidence="6">
    <location>
        <begin position="127"/>
        <end position="219"/>
    </location>
</feature>
<proteinExistence type="inferred from homology"/>
<evidence type="ECO:0000256" key="6">
    <source>
        <dbReference type="PROSITE-ProRule" id="PRU00282"/>
    </source>
</evidence>
<dbReference type="Pfam" id="PF00153">
    <property type="entry name" value="Mito_carr"/>
    <property type="match status" value="3"/>
</dbReference>
<feature type="repeat" description="Solcar" evidence="6">
    <location>
        <begin position="35"/>
        <end position="121"/>
    </location>
</feature>
<accession>A0A6A5A6D6</accession>
<organism evidence="9 10">
    <name type="scientific">Aphanomyces astaci</name>
    <name type="common">Crayfish plague agent</name>
    <dbReference type="NCBI Taxonomy" id="112090"/>
    <lineage>
        <taxon>Eukaryota</taxon>
        <taxon>Sar</taxon>
        <taxon>Stramenopiles</taxon>
        <taxon>Oomycota</taxon>
        <taxon>Saprolegniomycetes</taxon>
        <taxon>Saprolegniales</taxon>
        <taxon>Verrucalvaceae</taxon>
        <taxon>Aphanomyces</taxon>
    </lineage>
</organism>
<evidence type="ECO:0000313" key="9">
    <source>
        <dbReference type="EMBL" id="KAF0719119.1"/>
    </source>
</evidence>
<dbReference type="GO" id="GO:0016020">
    <property type="term" value="C:membrane"/>
    <property type="evidence" value="ECO:0007669"/>
    <property type="project" value="UniProtKB-SubCell"/>
</dbReference>
<evidence type="ECO:0000256" key="5">
    <source>
        <dbReference type="ARBA" id="ARBA00023136"/>
    </source>
</evidence>
<keyword evidence="2 7" id="KW-0813">Transport</keyword>
<keyword evidence="8" id="KW-1133">Transmembrane helix</keyword>
<name>A0A6A5A6D6_APHAT</name>
<protein>
    <recommendedName>
        <fullName evidence="11">Mitochondrial carrier protein</fullName>
    </recommendedName>
</protein>
<sequence length="323" mass="35645">MICRNLVEAPKMAERSDEPKALPPGLENRIAWDDLDKTKYYIVGPSVMVFVRAAVYPSNLVKTRLQIQSRRNPLYTGTFDAFRKIVRQEGFFGLYKGFGASLLNIVIGNLYITVYEIVNQFAMESTNPSTANFISGATASVINQTVIVPLDIVSQRMMIDGQGVQATSKVKSHGLMDISRAIFRQQGVLGFYKGYVPSVLTYAPSSGIWWGFYGAVWPLYYASIPFDMEPMSKQILAQAIGGGTAGVFTAIVTNPMDVIRTRTQVYTQYGAIDTFRHLIRKEGAAGLMSGAFARVLSMGPSGVLIISAYELVKRLSRKSQPDC</sequence>
<reference evidence="9 10" key="1">
    <citation type="submission" date="2019-06" db="EMBL/GenBank/DDBJ databases">
        <title>Genomics analysis of Aphanomyces spp. identifies a new class of oomycete effector associated with host adaptation.</title>
        <authorList>
            <person name="Gaulin E."/>
        </authorList>
    </citation>
    <scope>NUCLEOTIDE SEQUENCE [LARGE SCALE GENOMIC DNA]</scope>
    <source>
        <strain evidence="9 10">E</strain>
    </source>
</reference>
<dbReference type="PRINTS" id="PR00926">
    <property type="entry name" value="MITOCARRIER"/>
</dbReference>
<dbReference type="GO" id="GO:0009083">
    <property type="term" value="P:branched-chain amino acid catabolic process"/>
    <property type="evidence" value="ECO:0007669"/>
    <property type="project" value="InterPro"/>
</dbReference>
<dbReference type="VEuPathDB" id="FungiDB:H257_01605"/>
<dbReference type="SUPFAM" id="SSF103506">
    <property type="entry name" value="Mitochondrial carrier"/>
    <property type="match status" value="1"/>
</dbReference>
<evidence type="ECO:0000256" key="7">
    <source>
        <dbReference type="RuleBase" id="RU000488"/>
    </source>
</evidence>
<evidence type="ECO:0000256" key="2">
    <source>
        <dbReference type="ARBA" id="ARBA00022448"/>
    </source>
</evidence>
<comment type="caution">
    <text evidence="9">The sequence shown here is derived from an EMBL/GenBank/DDBJ whole genome shotgun (WGS) entry which is preliminary data.</text>
</comment>
<dbReference type="AlphaFoldDB" id="A0A6A5A6D6"/>
<dbReference type="Gene3D" id="1.50.40.10">
    <property type="entry name" value="Mitochondrial carrier domain"/>
    <property type="match status" value="1"/>
</dbReference>
<keyword evidence="4" id="KW-0677">Repeat</keyword>
<evidence type="ECO:0000256" key="1">
    <source>
        <dbReference type="ARBA" id="ARBA00004141"/>
    </source>
</evidence>
<gene>
    <name evidence="9" type="ORF">AaE_010504</name>
</gene>
<comment type="similarity">
    <text evidence="7">Belongs to the mitochondrial carrier (TC 2.A.29) family.</text>
</comment>
<dbReference type="GO" id="GO:0015658">
    <property type="term" value="F:branched-chain amino acid transmembrane transporter activity"/>
    <property type="evidence" value="ECO:0007669"/>
    <property type="project" value="InterPro"/>
</dbReference>
<keyword evidence="5 6" id="KW-0472">Membrane</keyword>
<dbReference type="PANTHER" id="PTHR46314">
    <property type="entry name" value="SOLUTE CARRIER FAMILY 25 MEMBER 44"/>
    <property type="match status" value="1"/>
</dbReference>
<dbReference type="PANTHER" id="PTHR46314:SF2">
    <property type="entry name" value="SOLUTE CARRIER FAMILY 25 MEMBER 44"/>
    <property type="match status" value="1"/>
</dbReference>
<dbReference type="InterPro" id="IPR002067">
    <property type="entry name" value="MCP"/>
</dbReference>
<feature type="transmembrane region" description="Helical" evidence="8">
    <location>
        <begin position="235"/>
        <end position="253"/>
    </location>
</feature>
<feature type="transmembrane region" description="Helical" evidence="8">
    <location>
        <begin position="207"/>
        <end position="223"/>
    </location>
</feature>
<evidence type="ECO:0000256" key="3">
    <source>
        <dbReference type="ARBA" id="ARBA00022692"/>
    </source>
</evidence>
<feature type="transmembrane region" description="Helical" evidence="8">
    <location>
        <begin position="93"/>
        <end position="114"/>
    </location>
</feature>
<feature type="repeat" description="Solcar" evidence="6">
    <location>
        <begin position="233"/>
        <end position="315"/>
    </location>
</feature>
<keyword evidence="3 6" id="KW-0812">Transmembrane</keyword>
<dbReference type="PROSITE" id="PS50920">
    <property type="entry name" value="SOLCAR"/>
    <property type="match status" value="3"/>
</dbReference>